<feature type="region of interest" description="Disordered" evidence="1">
    <location>
        <begin position="468"/>
        <end position="534"/>
    </location>
</feature>
<feature type="compositionally biased region" description="Basic and acidic residues" evidence="1">
    <location>
        <begin position="12"/>
        <end position="25"/>
    </location>
</feature>
<dbReference type="AlphaFoldDB" id="A0A2S6AF90"/>
<name>A0A2S6AF90_9NOCA</name>
<feature type="compositionally biased region" description="Polar residues" evidence="1">
    <location>
        <begin position="470"/>
        <end position="479"/>
    </location>
</feature>
<keyword evidence="4" id="KW-1185">Reference proteome</keyword>
<comment type="caution">
    <text evidence="3">The sequence shown here is derived from an EMBL/GenBank/DDBJ whole genome shotgun (WGS) entry which is preliminary data.</text>
</comment>
<evidence type="ECO:0000313" key="4">
    <source>
        <dbReference type="Proteomes" id="UP000238356"/>
    </source>
</evidence>
<sequence>MPPRSVVLRSACHAEPDCARPRRSADGPSRSRAGAHHRPDHDATTVSPGGDNDWDPEDVNPLTDPHVFEQSPTESSASGPSGSGSRTTESRARRSPAAALTWLGGAEAGRGDRHEGSTYAVTGGVVLLFAVLSGIVVAAAGVAAHWPAAVVAVVALPATLLVGAISRASATAPLSAGRGRAERIGRIAVAVITGVLVAELASTVILAGSVDRTLDDRSRRDADSAATVVTARTELDRATAERSALTRTIAQAQADMDQALVVARCEYHPTPQCPQTKITGVPGRGPESQTANAMLDDARGRLNTAEARVQPVDAEIATRQSALEQARTAAFHTGDRGLGARWLAMNDYTTGHLGALLLRLLTIAIGVLLALLPLVLRSWRGESSFDRAVAARAEADRAEREADTAVAVQRAEHRVATAQLALHADTAIDRERQRKRVIAAIGNLEIGITEPQRRAVAEFEALAALPPGAQTASATSPTTGALPAAESPARTDSTQEATVTARNLPAQLPSAGLAPHSPAAVPAPREDAKKGGGLELPVIGTVPFTDTAARWIRPLVPGFVTTALDRTIDTAVAPLRTVRQVFEEAEEITFTLKRTRKVTVNSEDSLDPAVGYGHPGHPLPDAPYAQVTASYPYDAYQHDPRYAAYRHDPRYARYAALPHRNPAAHPDLPESGRYGELPAGETTELGYRAPRELPPGSGRD</sequence>
<feature type="compositionally biased region" description="Polar residues" evidence="1">
    <location>
        <begin position="490"/>
        <end position="501"/>
    </location>
</feature>
<feature type="region of interest" description="Disordered" evidence="1">
    <location>
        <begin position="1"/>
        <end position="96"/>
    </location>
</feature>
<evidence type="ECO:0000256" key="2">
    <source>
        <dbReference type="SAM" id="Phobius"/>
    </source>
</evidence>
<dbReference type="EMBL" id="PSZD01000001">
    <property type="protein sequence ID" value="PPJ33036.1"/>
    <property type="molecule type" value="Genomic_DNA"/>
</dbReference>
<feature type="transmembrane region" description="Helical" evidence="2">
    <location>
        <begin position="356"/>
        <end position="376"/>
    </location>
</feature>
<keyword evidence="2" id="KW-0472">Membrane</keyword>
<keyword evidence="2" id="KW-1133">Transmembrane helix</keyword>
<evidence type="ECO:0000256" key="1">
    <source>
        <dbReference type="SAM" id="MobiDB-lite"/>
    </source>
</evidence>
<proteinExistence type="predicted"/>
<protein>
    <submittedName>
        <fullName evidence="3">DUF4407 domain-containing protein</fullName>
    </submittedName>
</protein>
<feature type="compositionally biased region" description="Low complexity" evidence="1">
    <location>
        <begin position="71"/>
        <end position="87"/>
    </location>
</feature>
<organism evidence="3 4">
    <name type="scientific">Nocardia nova</name>
    <dbReference type="NCBI Taxonomy" id="37330"/>
    <lineage>
        <taxon>Bacteria</taxon>
        <taxon>Bacillati</taxon>
        <taxon>Actinomycetota</taxon>
        <taxon>Actinomycetes</taxon>
        <taxon>Mycobacteriales</taxon>
        <taxon>Nocardiaceae</taxon>
        <taxon>Nocardia</taxon>
    </lineage>
</organism>
<gene>
    <name evidence="3" type="ORF">C5F51_01665</name>
</gene>
<dbReference type="Proteomes" id="UP000238356">
    <property type="component" value="Unassembled WGS sequence"/>
</dbReference>
<feature type="transmembrane region" description="Helical" evidence="2">
    <location>
        <begin position="119"/>
        <end position="140"/>
    </location>
</feature>
<feature type="transmembrane region" description="Helical" evidence="2">
    <location>
        <begin position="187"/>
        <end position="210"/>
    </location>
</feature>
<keyword evidence="2" id="KW-0812">Transmembrane</keyword>
<dbReference type="Pfam" id="PF14362">
    <property type="entry name" value="DUF4407"/>
    <property type="match status" value="1"/>
</dbReference>
<accession>A0A2S6AF90</accession>
<reference evidence="3 4" key="1">
    <citation type="submission" date="2018-02" db="EMBL/GenBank/DDBJ databases">
        <title>8 Nocardia nova and 1 Nocardia cyriacigeorgica strain used for evolution to TMP-SMX.</title>
        <authorList>
            <person name="Mehta H."/>
            <person name="Weng J."/>
            <person name="Shamoo Y."/>
        </authorList>
    </citation>
    <scope>NUCLEOTIDE SEQUENCE [LARGE SCALE GENOMIC DNA]</scope>
    <source>
        <strain evidence="3 4">BAA2227</strain>
    </source>
</reference>
<evidence type="ECO:0000313" key="3">
    <source>
        <dbReference type="EMBL" id="PPJ33036.1"/>
    </source>
</evidence>
<feature type="transmembrane region" description="Helical" evidence="2">
    <location>
        <begin position="146"/>
        <end position="166"/>
    </location>
</feature>
<feature type="region of interest" description="Disordered" evidence="1">
    <location>
        <begin position="660"/>
        <end position="700"/>
    </location>
</feature>
<dbReference type="InterPro" id="IPR025519">
    <property type="entry name" value="DUF4407"/>
</dbReference>